<evidence type="ECO:0000313" key="2">
    <source>
        <dbReference type="Proteomes" id="UP001065265"/>
    </source>
</evidence>
<proteinExistence type="predicted"/>
<organism evidence="1 2">
    <name type="scientific">Qipengyuania spongiae</name>
    <dbReference type="NCBI Taxonomy" id="2909673"/>
    <lineage>
        <taxon>Bacteria</taxon>
        <taxon>Pseudomonadati</taxon>
        <taxon>Pseudomonadota</taxon>
        <taxon>Alphaproteobacteria</taxon>
        <taxon>Sphingomonadales</taxon>
        <taxon>Erythrobacteraceae</taxon>
        <taxon>Qipengyuania</taxon>
    </lineage>
</organism>
<accession>A0ABY5SXH1</accession>
<keyword evidence="2" id="KW-1185">Reference proteome</keyword>
<protein>
    <submittedName>
        <fullName evidence="1">Uncharacterized protein</fullName>
    </submittedName>
</protein>
<dbReference type="Proteomes" id="UP001065265">
    <property type="component" value="Chromosome"/>
</dbReference>
<dbReference type="EMBL" id="CP092471">
    <property type="protein sequence ID" value="UVI39237.1"/>
    <property type="molecule type" value="Genomic_DNA"/>
</dbReference>
<evidence type="ECO:0000313" key="1">
    <source>
        <dbReference type="EMBL" id="UVI39237.1"/>
    </source>
</evidence>
<gene>
    <name evidence="1" type="ORF">L1F33_13555</name>
</gene>
<reference evidence="1" key="1">
    <citation type="submission" date="2022-02" db="EMBL/GenBank/DDBJ databases">
        <title>Qipengyuania spongiae sp. nov., isolated from marine sponge.</title>
        <authorList>
            <person name="Li Z."/>
            <person name="Zhang M."/>
        </authorList>
    </citation>
    <scope>NUCLEOTIDE SEQUENCE</scope>
    <source>
        <strain evidence="1">PHS-Z21</strain>
    </source>
</reference>
<name>A0ABY5SXH1_9SPHN</name>
<dbReference type="RefSeq" id="WP_265558417.1">
    <property type="nucleotide sequence ID" value="NZ_CP092471.1"/>
</dbReference>
<sequence length="138" mass="15773">MSSKGEIVPELAELLREIADRIDAREATKRDARKLRKIANEAAGDDPEWTLKIHARRGAPRHSVDRRFAMAEAIQAYRAEHGTTIENACNELCGQFNVGPDRMMTAWKEMRSILRTDEGAREVRLMFHELMLRQGGKK</sequence>